<dbReference type="GO" id="GO:0015562">
    <property type="term" value="F:efflux transmembrane transporter activity"/>
    <property type="evidence" value="ECO:0007669"/>
    <property type="project" value="InterPro"/>
</dbReference>
<reference evidence="4" key="1">
    <citation type="submission" date="2021-01" db="EMBL/GenBank/DDBJ databases">
        <title>Modified the classification status of verrucomicrobia.</title>
        <authorList>
            <person name="Feng X."/>
        </authorList>
    </citation>
    <scope>NUCLEOTIDE SEQUENCE</scope>
    <source>
        <strain evidence="4">5K15</strain>
    </source>
</reference>
<evidence type="ECO:0000256" key="1">
    <source>
        <dbReference type="ARBA" id="ARBA00007613"/>
    </source>
</evidence>
<evidence type="ECO:0000256" key="3">
    <source>
        <dbReference type="SAM" id="SignalP"/>
    </source>
</evidence>
<accession>A0AAE2S9R6</accession>
<dbReference type="Pfam" id="PF02321">
    <property type="entry name" value="OEP"/>
    <property type="match status" value="2"/>
</dbReference>
<proteinExistence type="inferred from homology"/>
<sequence>MYFPSFLPAIPHSKMACAALTAALFTLSAPFSAGAESLVVSLGSIPDRIKKQNPDLAAARYRIAEAYGRLRQSGRHSNPQLELGASHNKDFRERAFSIGVARKFPVTNRLALEKAVSLSAVRQAEAEVRDVERRLVEQSRLITVKILALRNHKQLLQKQLKVCTQLAEYISNAAAKGEGSILDAGQAKLEAAQLGNQLRQLDAEAATLMGNLKPLLGMTVNHSLVVTGHLPEISTPSRSVDPNDRPDLKAAKIAIQQADHAAALERAKSRDDIEVSISGSIERSEDAPEGYETETTVGIGLKIPLPLYNKNEGAIEAADARKQRKEKEAKALAHHIRHEAATAHREMQEWAKLAREVSDTLLPLAQAQADLADEAYRNGQGDLQANLRTREQLLRLASSRLDALREFHLARVRYQSALAR</sequence>
<protein>
    <submittedName>
        <fullName evidence="4">TolC family protein</fullName>
    </submittedName>
</protein>
<feature type="chain" id="PRO_5042024054" evidence="3">
    <location>
        <begin position="36"/>
        <end position="420"/>
    </location>
</feature>
<dbReference type="Gene3D" id="1.20.1600.10">
    <property type="entry name" value="Outer membrane efflux proteins (OEP)"/>
    <property type="match status" value="1"/>
</dbReference>
<keyword evidence="5" id="KW-1185">Reference proteome</keyword>
<dbReference type="SUPFAM" id="SSF56954">
    <property type="entry name" value="Outer membrane efflux proteins (OEP)"/>
    <property type="match status" value="1"/>
</dbReference>
<comment type="caution">
    <text evidence="4">The sequence shown here is derived from an EMBL/GenBank/DDBJ whole genome shotgun (WGS) entry which is preliminary data.</text>
</comment>
<name>A0AAE2S9R6_9BACT</name>
<dbReference type="PANTHER" id="PTHR30203">
    <property type="entry name" value="OUTER MEMBRANE CATION EFFLUX PROTEIN"/>
    <property type="match status" value="1"/>
</dbReference>
<dbReference type="AlphaFoldDB" id="A0AAE2S9R6"/>
<evidence type="ECO:0000313" key="4">
    <source>
        <dbReference type="EMBL" id="MBK1853763.1"/>
    </source>
</evidence>
<organism evidence="4 5">
    <name type="scientific">Oceaniferula flava</name>
    <dbReference type="NCBI Taxonomy" id="2800421"/>
    <lineage>
        <taxon>Bacteria</taxon>
        <taxon>Pseudomonadati</taxon>
        <taxon>Verrucomicrobiota</taxon>
        <taxon>Verrucomicrobiia</taxon>
        <taxon>Verrucomicrobiales</taxon>
        <taxon>Verrucomicrobiaceae</taxon>
        <taxon>Oceaniferula</taxon>
    </lineage>
</organism>
<feature type="coiled-coil region" evidence="2">
    <location>
        <begin position="184"/>
        <end position="211"/>
    </location>
</feature>
<feature type="coiled-coil region" evidence="2">
    <location>
        <begin position="308"/>
        <end position="335"/>
    </location>
</feature>
<dbReference type="PANTHER" id="PTHR30203:SF24">
    <property type="entry name" value="BLR4935 PROTEIN"/>
    <property type="match status" value="1"/>
</dbReference>
<evidence type="ECO:0000313" key="5">
    <source>
        <dbReference type="Proteomes" id="UP000634206"/>
    </source>
</evidence>
<evidence type="ECO:0000256" key="2">
    <source>
        <dbReference type="SAM" id="Coils"/>
    </source>
</evidence>
<comment type="similarity">
    <text evidence="1">Belongs to the outer membrane factor (OMF) (TC 1.B.17) family.</text>
</comment>
<dbReference type="Proteomes" id="UP000634206">
    <property type="component" value="Unassembled WGS sequence"/>
</dbReference>
<dbReference type="RefSeq" id="WP_309488361.1">
    <property type="nucleotide sequence ID" value="NZ_JAENIG010000001.1"/>
</dbReference>
<keyword evidence="2" id="KW-0175">Coiled coil</keyword>
<dbReference type="EMBL" id="JAENIG010000001">
    <property type="protein sequence ID" value="MBK1853763.1"/>
    <property type="molecule type" value="Genomic_DNA"/>
</dbReference>
<gene>
    <name evidence="4" type="ORF">JIN83_02220</name>
</gene>
<dbReference type="InterPro" id="IPR003423">
    <property type="entry name" value="OMP_efflux"/>
</dbReference>
<dbReference type="InterPro" id="IPR010131">
    <property type="entry name" value="MdtP/NodT-like"/>
</dbReference>
<keyword evidence="3" id="KW-0732">Signal</keyword>
<feature type="signal peptide" evidence="3">
    <location>
        <begin position="1"/>
        <end position="35"/>
    </location>
</feature>